<dbReference type="Proteomes" id="UP000297604">
    <property type="component" value="Unassembled WGS sequence"/>
</dbReference>
<feature type="compositionally biased region" description="Polar residues" evidence="3">
    <location>
        <begin position="33"/>
        <end position="43"/>
    </location>
</feature>
<keyword evidence="4" id="KW-0472">Membrane</keyword>
<comment type="similarity">
    <text evidence="1">Belongs to the peptidase S33 family.</text>
</comment>
<organism evidence="6 7">
    <name type="scientific">Cryobacterium glucosi</name>
    <dbReference type="NCBI Taxonomy" id="1259175"/>
    <lineage>
        <taxon>Bacteria</taxon>
        <taxon>Bacillati</taxon>
        <taxon>Actinomycetota</taxon>
        <taxon>Actinomycetes</taxon>
        <taxon>Micrococcales</taxon>
        <taxon>Microbacteriaceae</taxon>
        <taxon>Cryobacterium</taxon>
    </lineage>
</organism>
<evidence type="ECO:0000313" key="7">
    <source>
        <dbReference type="Proteomes" id="UP000297604"/>
    </source>
</evidence>
<evidence type="ECO:0000256" key="4">
    <source>
        <dbReference type="SAM" id="Phobius"/>
    </source>
</evidence>
<protein>
    <submittedName>
        <fullName evidence="6">Alpha/beta hydrolase</fullName>
    </submittedName>
</protein>
<proteinExistence type="inferred from homology"/>
<keyword evidence="2 6" id="KW-0378">Hydrolase</keyword>
<feature type="domain" description="Peptidase S33 tripeptidyl aminopeptidase-like C-terminal" evidence="5">
    <location>
        <begin position="453"/>
        <end position="555"/>
    </location>
</feature>
<keyword evidence="4" id="KW-1133">Transmembrane helix</keyword>
<evidence type="ECO:0000259" key="5">
    <source>
        <dbReference type="Pfam" id="PF08386"/>
    </source>
</evidence>
<comment type="caution">
    <text evidence="6">The sequence shown here is derived from an EMBL/GenBank/DDBJ whole genome shotgun (WGS) entry which is preliminary data.</text>
</comment>
<keyword evidence="4" id="KW-0812">Transmembrane</keyword>
<dbReference type="SUPFAM" id="SSF53474">
    <property type="entry name" value="alpha/beta-Hydrolases"/>
    <property type="match status" value="1"/>
</dbReference>
<feature type="transmembrane region" description="Helical" evidence="4">
    <location>
        <begin position="53"/>
        <end position="74"/>
    </location>
</feature>
<evidence type="ECO:0000313" key="6">
    <source>
        <dbReference type="EMBL" id="TFC19965.1"/>
    </source>
</evidence>
<dbReference type="GO" id="GO:0016787">
    <property type="term" value="F:hydrolase activity"/>
    <property type="evidence" value="ECO:0007669"/>
    <property type="project" value="UniProtKB-KW"/>
</dbReference>
<dbReference type="InterPro" id="IPR051601">
    <property type="entry name" value="Serine_prot/Carboxylest_S33"/>
</dbReference>
<evidence type="ECO:0000256" key="3">
    <source>
        <dbReference type="SAM" id="MobiDB-lite"/>
    </source>
</evidence>
<name>A0ABY2IP90_9MICO</name>
<accession>A0ABY2IP90</accession>
<feature type="compositionally biased region" description="Basic and acidic residues" evidence="3">
    <location>
        <begin position="14"/>
        <end position="25"/>
    </location>
</feature>
<dbReference type="InterPro" id="IPR013595">
    <property type="entry name" value="Pept_S33_TAP-like_C"/>
</dbReference>
<dbReference type="EMBL" id="SOFS01000021">
    <property type="protein sequence ID" value="TFC19965.1"/>
    <property type="molecule type" value="Genomic_DNA"/>
</dbReference>
<reference evidence="6 7" key="1">
    <citation type="submission" date="2019-03" db="EMBL/GenBank/DDBJ databases">
        <title>Genomics of glacier-inhabiting Cryobacterium strains.</title>
        <authorList>
            <person name="Liu Q."/>
            <person name="Xin Y.-H."/>
        </authorList>
    </citation>
    <scope>NUCLEOTIDE SEQUENCE [LARGE SCALE GENOMIC DNA]</scope>
    <source>
        <strain evidence="6 7">MDB1-5</strain>
    </source>
</reference>
<keyword evidence="7" id="KW-1185">Reference proteome</keyword>
<sequence>MPPPTRGARKSLNRLHDQTSKEEPLTTRIRQRPASNGPVSNGTRTRHPAARRFAILAAAVVVTMGLSGCVPAFLPQPSASTSSPTGESVSSALDPFYNQVLTWTDCGNSLQCTTAKAPLEWSAPGTDTVDLALVRHVATGTRVGSLLVNPGGPGGSGYDFVKGSLDYATDAKLQAGFDIVGFDPRGVGRSSAVKCFGAAEMDQYLYAIPTAARGTDAWIQEVEKSSTDFGAACATNTGALLAHVDTVSAAHDLDMLRAVLGDAQLNYLGYSYGTFLGATYANLFPDKVGRLVLDGALDPSTSNAEVTRVQAVGFESALRSYLADCLAGSKCPFNGTVDQAMTTISALLDSVDRSPIAASDGRMLGANTLLTAIIYPLYQASAWPNLSEMLSSVMQGNTKIAFQFADAYNGRNSDGTYLDNSTEAFLAINCLDYSYNDDPAVMRADAAAIEAAAPVIGKYMAYGDTGCANWPDKFTGTRAEIHAPGAAPILVVGTTNDPATPYVWAQSLARQLDSAQLVTYAGEGHTAYNKSNACVNNAVDSYLLQGTVPATDPKC</sequence>
<evidence type="ECO:0000256" key="2">
    <source>
        <dbReference type="ARBA" id="ARBA00022801"/>
    </source>
</evidence>
<feature type="region of interest" description="Disordered" evidence="3">
    <location>
        <begin position="1"/>
        <end position="46"/>
    </location>
</feature>
<dbReference type="Gene3D" id="3.40.50.1820">
    <property type="entry name" value="alpha/beta hydrolase"/>
    <property type="match status" value="1"/>
</dbReference>
<evidence type="ECO:0000256" key="1">
    <source>
        <dbReference type="ARBA" id="ARBA00010088"/>
    </source>
</evidence>
<dbReference type="Pfam" id="PF08386">
    <property type="entry name" value="Abhydrolase_4"/>
    <property type="match status" value="1"/>
</dbReference>
<gene>
    <name evidence="6" type="ORF">E3O46_11110</name>
</gene>
<dbReference type="PANTHER" id="PTHR43248:SF25">
    <property type="entry name" value="AB HYDROLASE-1 DOMAIN-CONTAINING PROTEIN-RELATED"/>
    <property type="match status" value="1"/>
</dbReference>
<dbReference type="PANTHER" id="PTHR43248">
    <property type="entry name" value="2-SUCCINYL-6-HYDROXY-2,4-CYCLOHEXADIENE-1-CARBOXYLATE SYNTHASE"/>
    <property type="match status" value="1"/>
</dbReference>
<dbReference type="InterPro" id="IPR029058">
    <property type="entry name" value="AB_hydrolase_fold"/>
</dbReference>